<comment type="caution">
    <text evidence="2">The sequence shown here is derived from an EMBL/GenBank/DDBJ whole genome shotgun (WGS) entry which is preliminary data.</text>
</comment>
<dbReference type="AlphaFoldDB" id="A0A834A3V4"/>
<dbReference type="EMBL" id="JABVXQ010000006">
    <property type="protein sequence ID" value="KAF6104057.1"/>
    <property type="molecule type" value="Genomic_DNA"/>
</dbReference>
<evidence type="ECO:0000256" key="1">
    <source>
        <dbReference type="SAM" id="MobiDB-lite"/>
    </source>
</evidence>
<protein>
    <submittedName>
        <fullName evidence="2">Uncharacterized protein</fullName>
    </submittedName>
</protein>
<sequence length="196" mass="20870">MLRAGLCNVASQDPGFSLPSVLMPSPRRTGPGRQVCEQASAAIANRRNAAPPRALPQPQACVSALFLDVSTWLGPPSSSCTATPHLPGARTPSQFISSASALSHLRQKRSHPSPHPLVRLTSPPHNSPNLCFLATPTVTASRETLTSLSRRVAVVTRHSPTRSRTTHFAQSPGLPPRLIPRTEPVRRMGSPPLGAI</sequence>
<name>A0A834A3V4_9CHIR</name>
<gene>
    <name evidence="2" type="ORF">HJG60_011106</name>
</gene>
<proteinExistence type="predicted"/>
<evidence type="ECO:0000313" key="2">
    <source>
        <dbReference type="EMBL" id="KAF6104057.1"/>
    </source>
</evidence>
<evidence type="ECO:0000313" key="3">
    <source>
        <dbReference type="Proteomes" id="UP000664940"/>
    </source>
</evidence>
<organism evidence="2 3">
    <name type="scientific">Phyllostomus discolor</name>
    <name type="common">pale spear-nosed bat</name>
    <dbReference type="NCBI Taxonomy" id="89673"/>
    <lineage>
        <taxon>Eukaryota</taxon>
        <taxon>Metazoa</taxon>
        <taxon>Chordata</taxon>
        <taxon>Craniata</taxon>
        <taxon>Vertebrata</taxon>
        <taxon>Euteleostomi</taxon>
        <taxon>Mammalia</taxon>
        <taxon>Eutheria</taxon>
        <taxon>Laurasiatheria</taxon>
        <taxon>Chiroptera</taxon>
        <taxon>Yangochiroptera</taxon>
        <taxon>Phyllostomidae</taxon>
        <taxon>Phyllostominae</taxon>
        <taxon>Phyllostomus</taxon>
    </lineage>
</organism>
<feature type="region of interest" description="Disordered" evidence="1">
    <location>
        <begin position="157"/>
        <end position="196"/>
    </location>
</feature>
<accession>A0A834A3V4</accession>
<reference evidence="2 3" key="1">
    <citation type="journal article" date="2020" name="Nature">
        <title>Six reference-quality genomes reveal evolution of bat adaptations.</title>
        <authorList>
            <person name="Jebb D."/>
            <person name="Huang Z."/>
            <person name="Pippel M."/>
            <person name="Hughes G.M."/>
            <person name="Lavrichenko K."/>
            <person name="Devanna P."/>
            <person name="Winkler S."/>
            <person name="Jermiin L.S."/>
            <person name="Skirmuntt E.C."/>
            <person name="Katzourakis A."/>
            <person name="Burkitt-Gray L."/>
            <person name="Ray D.A."/>
            <person name="Sullivan K.A.M."/>
            <person name="Roscito J.G."/>
            <person name="Kirilenko B.M."/>
            <person name="Davalos L.M."/>
            <person name="Corthals A.P."/>
            <person name="Power M.L."/>
            <person name="Jones G."/>
            <person name="Ransome R.D."/>
            <person name="Dechmann D.K.N."/>
            <person name="Locatelli A.G."/>
            <person name="Puechmaille S.J."/>
            <person name="Fedrigo O."/>
            <person name="Jarvis E.D."/>
            <person name="Hiller M."/>
            <person name="Vernes S.C."/>
            <person name="Myers E.W."/>
            <person name="Teeling E.C."/>
        </authorList>
    </citation>
    <scope>NUCLEOTIDE SEQUENCE [LARGE SCALE GENOMIC DNA]</scope>
    <source>
        <strain evidence="2">Bat1K_MPI-CBG_1</strain>
    </source>
</reference>
<dbReference type="Proteomes" id="UP000664940">
    <property type="component" value="Unassembled WGS sequence"/>
</dbReference>